<reference evidence="4 5" key="1">
    <citation type="journal article" date="2022" name="Genome Biol. Evol.">
        <title>Host diet, physiology and behaviors set the stage for Lachnospiraceae cladogenesis.</title>
        <authorList>
            <person name="Vera-Ponce De Leon A."/>
            <person name="Schneider M."/>
            <person name="Jahnes B.C."/>
            <person name="Sadowski V."/>
            <person name="Camuy-Velez L.A."/>
            <person name="Duan J."/>
            <person name="Sabree Z.L."/>
        </authorList>
    </citation>
    <scope>NUCLEOTIDE SEQUENCE [LARGE SCALE GENOMIC DNA]</scope>
    <source>
        <strain evidence="4 5">PAL113</strain>
    </source>
</reference>
<dbReference type="InterPro" id="IPR038109">
    <property type="entry name" value="DNA_bind_recomb_sf"/>
</dbReference>
<dbReference type="InterPro" id="IPR050639">
    <property type="entry name" value="SSR_resolvase"/>
</dbReference>
<keyword evidence="1" id="KW-0175">Coiled coil</keyword>
<feature type="domain" description="Resolvase/invertase-type recombinase catalytic" evidence="2">
    <location>
        <begin position="23"/>
        <end position="171"/>
    </location>
</feature>
<comment type="caution">
    <text evidence="4">The sequence shown here is derived from an EMBL/GenBank/DDBJ whole genome shotgun (WGS) entry which is preliminary data.</text>
</comment>
<dbReference type="Gene3D" id="3.40.50.1390">
    <property type="entry name" value="Resolvase, N-terminal catalytic domain"/>
    <property type="match status" value="1"/>
</dbReference>
<sequence length="517" mass="59088">MVIPARRQIGNTARPQEEKPKLRVAAYCRVSTDSEEQATSYEAQIAHYTEYISKNPEWVMAGVFADDGISGTDTRKRSEFNRMIDECEAGNIDMIITKSISRFARNTLDCLKYIRQLKDKNIPVFFEKENINTMDSKGEVMLTIMASLAQQESQSLSQNIKMGLQYRYQQGKVQINHKRFLGYTKDADGNLVIEPEGAEIVKRIYREYLEGSSMDKIAAGLEADGILTGAGKPKWHTSTINKILRNEKYMGDALLQKTYTIDFLSKKRIKNNGTVPQYYIEDNHPAIIPKELYMLVQEELIRRRVVHTSPSGKKRSYSSNHCFAQIVFCGECGEMYRRIHWNNRGCKSIVWRCISRLESTGHVCRSRTVNELLLEEIVLKAINQTLGDKENLIKTLQQNIAAAVRQSDAASAEGIDERLNELQHELLKKAHKKEEYDTVSDEIFRLRELKNKAESDTVARDEKLSRITDLQDFVASQPTEVTEFDEKLVRRLIGKITVSSDRFSVEFKSGGNVEIEG</sequence>
<name>A0ABT1E925_9FIRM</name>
<keyword evidence="5" id="KW-1185">Reference proteome</keyword>
<dbReference type="Proteomes" id="UP001523566">
    <property type="component" value="Unassembled WGS sequence"/>
</dbReference>
<gene>
    <name evidence="4" type="ORF">NK125_07925</name>
</gene>
<protein>
    <submittedName>
        <fullName evidence="4">Recombinase family protein</fullName>
    </submittedName>
</protein>
<organism evidence="4 5">
    <name type="scientific">Aequitasia blattaphilus</name>
    <dbReference type="NCBI Taxonomy" id="2949332"/>
    <lineage>
        <taxon>Bacteria</taxon>
        <taxon>Bacillati</taxon>
        <taxon>Bacillota</taxon>
        <taxon>Clostridia</taxon>
        <taxon>Lachnospirales</taxon>
        <taxon>Lachnospiraceae</taxon>
        <taxon>Aequitasia</taxon>
    </lineage>
</organism>
<dbReference type="InterPro" id="IPR011109">
    <property type="entry name" value="DNA_bind_recombinase_dom"/>
</dbReference>
<dbReference type="PANTHER" id="PTHR30461:SF23">
    <property type="entry name" value="DNA RECOMBINASE-RELATED"/>
    <property type="match status" value="1"/>
</dbReference>
<dbReference type="SUPFAM" id="SSF53041">
    <property type="entry name" value="Resolvase-like"/>
    <property type="match status" value="1"/>
</dbReference>
<proteinExistence type="predicted"/>
<dbReference type="PROSITE" id="PS51736">
    <property type="entry name" value="RECOMBINASES_3"/>
    <property type="match status" value="1"/>
</dbReference>
<dbReference type="RefSeq" id="WP_262066132.1">
    <property type="nucleotide sequence ID" value="NZ_JAMXOD010000009.1"/>
</dbReference>
<feature type="coiled-coil region" evidence="1">
    <location>
        <begin position="379"/>
        <end position="413"/>
    </location>
</feature>
<dbReference type="Pfam" id="PF00239">
    <property type="entry name" value="Resolvase"/>
    <property type="match status" value="1"/>
</dbReference>
<dbReference type="EMBL" id="JAMZFW010000009">
    <property type="protein sequence ID" value="MCP1102335.1"/>
    <property type="molecule type" value="Genomic_DNA"/>
</dbReference>
<feature type="domain" description="Recombinase" evidence="3">
    <location>
        <begin position="180"/>
        <end position="306"/>
    </location>
</feature>
<dbReference type="InterPro" id="IPR006119">
    <property type="entry name" value="Resolv_N"/>
</dbReference>
<dbReference type="PROSITE" id="PS51737">
    <property type="entry name" value="RECOMBINASE_DNA_BIND"/>
    <property type="match status" value="1"/>
</dbReference>
<dbReference type="SMART" id="SM00857">
    <property type="entry name" value="Resolvase"/>
    <property type="match status" value="1"/>
</dbReference>
<accession>A0ABT1E925</accession>
<dbReference type="Pfam" id="PF13408">
    <property type="entry name" value="Zn_ribbon_recom"/>
    <property type="match status" value="1"/>
</dbReference>
<dbReference type="Pfam" id="PF07508">
    <property type="entry name" value="Recombinase"/>
    <property type="match status" value="1"/>
</dbReference>
<evidence type="ECO:0000313" key="5">
    <source>
        <dbReference type="Proteomes" id="UP001523566"/>
    </source>
</evidence>
<evidence type="ECO:0000259" key="3">
    <source>
        <dbReference type="PROSITE" id="PS51737"/>
    </source>
</evidence>
<dbReference type="InterPro" id="IPR025827">
    <property type="entry name" value="Zn_ribbon_recom_dom"/>
</dbReference>
<dbReference type="PANTHER" id="PTHR30461">
    <property type="entry name" value="DNA-INVERTASE FROM LAMBDOID PROPHAGE"/>
    <property type="match status" value="1"/>
</dbReference>
<dbReference type="CDD" id="cd00338">
    <property type="entry name" value="Ser_Recombinase"/>
    <property type="match status" value="1"/>
</dbReference>
<evidence type="ECO:0000256" key="1">
    <source>
        <dbReference type="SAM" id="Coils"/>
    </source>
</evidence>
<evidence type="ECO:0000259" key="2">
    <source>
        <dbReference type="PROSITE" id="PS51736"/>
    </source>
</evidence>
<evidence type="ECO:0000313" key="4">
    <source>
        <dbReference type="EMBL" id="MCP1102335.1"/>
    </source>
</evidence>
<dbReference type="InterPro" id="IPR036162">
    <property type="entry name" value="Resolvase-like_N_sf"/>
</dbReference>
<dbReference type="Gene3D" id="3.90.1750.20">
    <property type="entry name" value="Putative Large Serine Recombinase, Chain B, Domain 2"/>
    <property type="match status" value="1"/>
</dbReference>